<accession>A0A812NIY1</accession>
<evidence type="ECO:0000256" key="5">
    <source>
        <dbReference type="ARBA" id="ARBA00023002"/>
    </source>
</evidence>
<organism evidence="7 8">
    <name type="scientific">Symbiodinium natans</name>
    <dbReference type="NCBI Taxonomy" id="878477"/>
    <lineage>
        <taxon>Eukaryota</taxon>
        <taxon>Sar</taxon>
        <taxon>Alveolata</taxon>
        <taxon>Dinophyceae</taxon>
        <taxon>Suessiales</taxon>
        <taxon>Symbiodiniaceae</taxon>
        <taxon>Symbiodinium</taxon>
    </lineage>
</organism>
<dbReference type="GO" id="GO:0006979">
    <property type="term" value="P:response to oxidative stress"/>
    <property type="evidence" value="ECO:0007669"/>
    <property type="project" value="InterPro"/>
</dbReference>
<dbReference type="OrthoDB" id="44061at2759"/>
<dbReference type="PANTHER" id="PTHR46081">
    <property type="entry name" value="PEPTIDE METHIONINE SULFOXIDE REDUCTASE 2"/>
    <property type="match status" value="1"/>
</dbReference>
<dbReference type="AlphaFoldDB" id="A0A812NIY1"/>
<comment type="cofactor">
    <cofactor evidence="1">
        <name>Zn(2+)</name>
        <dbReference type="ChEBI" id="CHEBI:29105"/>
    </cofactor>
</comment>
<comment type="similarity">
    <text evidence="2">Belongs to the MsrB Met sulfoxide reductase family.</text>
</comment>
<proteinExistence type="inferred from homology"/>
<dbReference type="Pfam" id="PF01641">
    <property type="entry name" value="SelR"/>
    <property type="match status" value="1"/>
</dbReference>
<reference evidence="7" key="1">
    <citation type="submission" date="2021-02" db="EMBL/GenBank/DDBJ databases">
        <authorList>
            <person name="Dougan E. K."/>
            <person name="Rhodes N."/>
            <person name="Thang M."/>
            <person name="Chan C."/>
        </authorList>
    </citation>
    <scope>NUCLEOTIDE SEQUENCE</scope>
</reference>
<keyword evidence="5" id="KW-0560">Oxidoreductase</keyword>
<evidence type="ECO:0000256" key="4">
    <source>
        <dbReference type="ARBA" id="ARBA00022833"/>
    </source>
</evidence>
<sequence>MRQLWKVVGGADQGILVREGRDLQSPACAERLRSGALVEELELRVGRLRFRKYAGDGPLEGWASVSLASGKVLLVRVAEMPWPLKPRDEEVWRMELQPEVFQVLRDKVTEPRNSGEYNSFFPSAGHFRCAGCQTPLYSPQSKMKANCGWPAFSKCYTLEAEGLASVVAQVDWTSGGREILCRNCGGHLGHVFMDGAFHGGDTPERHCVNSLSVVWVEEPKALEEVVCDMRTFERQLREHRRQDEEHFPNTLNMIELGS</sequence>
<dbReference type="InterPro" id="IPR028427">
    <property type="entry name" value="Met_Sox_Rdtase_MsrB"/>
</dbReference>
<keyword evidence="8" id="KW-1185">Reference proteome</keyword>
<dbReference type="Proteomes" id="UP000604046">
    <property type="component" value="Unassembled WGS sequence"/>
</dbReference>
<keyword evidence="3" id="KW-0479">Metal-binding</keyword>
<evidence type="ECO:0000313" key="7">
    <source>
        <dbReference type="EMBL" id="CAE7294542.1"/>
    </source>
</evidence>
<keyword evidence="4" id="KW-0862">Zinc</keyword>
<evidence type="ECO:0000259" key="6">
    <source>
        <dbReference type="PROSITE" id="PS51790"/>
    </source>
</evidence>
<dbReference type="PROSITE" id="PS51790">
    <property type="entry name" value="MSRB"/>
    <property type="match status" value="1"/>
</dbReference>
<evidence type="ECO:0000313" key="8">
    <source>
        <dbReference type="Proteomes" id="UP000604046"/>
    </source>
</evidence>
<dbReference type="PANTHER" id="PTHR46081:SF8">
    <property type="entry name" value="PEPTIDE METHIONINE SULFOXIDE REDUCTASE 2"/>
    <property type="match status" value="1"/>
</dbReference>
<dbReference type="GO" id="GO:0046872">
    <property type="term" value="F:metal ion binding"/>
    <property type="evidence" value="ECO:0007669"/>
    <property type="project" value="UniProtKB-KW"/>
</dbReference>
<feature type="domain" description="MsrB" evidence="6">
    <location>
        <begin position="89"/>
        <end position="218"/>
    </location>
</feature>
<protein>
    <submittedName>
        <fullName evidence="7">MSRB5 protein</fullName>
    </submittedName>
</protein>
<comment type="caution">
    <text evidence="7">The sequence shown here is derived from an EMBL/GenBank/DDBJ whole genome shotgun (WGS) entry which is preliminary data.</text>
</comment>
<name>A0A812NIY1_9DINO</name>
<dbReference type="SUPFAM" id="SSF51316">
    <property type="entry name" value="Mss4-like"/>
    <property type="match status" value="1"/>
</dbReference>
<evidence type="ECO:0000256" key="2">
    <source>
        <dbReference type="ARBA" id="ARBA00007174"/>
    </source>
</evidence>
<dbReference type="EMBL" id="CAJNDS010002001">
    <property type="protein sequence ID" value="CAE7294542.1"/>
    <property type="molecule type" value="Genomic_DNA"/>
</dbReference>
<dbReference type="Gene3D" id="2.170.150.20">
    <property type="entry name" value="Peptide methionine sulfoxide reductase"/>
    <property type="match status" value="1"/>
</dbReference>
<evidence type="ECO:0000256" key="3">
    <source>
        <dbReference type="ARBA" id="ARBA00022723"/>
    </source>
</evidence>
<dbReference type="InterPro" id="IPR002579">
    <property type="entry name" value="Met_Sox_Rdtase_MsrB_dom"/>
</dbReference>
<dbReference type="GO" id="GO:0030091">
    <property type="term" value="P:protein repair"/>
    <property type="evidence" value="ECO:0007669"/>
    <property type="project" value="InterPro"/>
</dbReference>
<evidence type="ECO:0000256" key="1">
    <source>
        <dbReference type="ARBA" id="ARBA00001947"/>
    </source>
</evidence>
<gene>
    <name evidence="7" type="primary">MSRB5</name>
    <name evidence="7" type="ORF">SNAT2548_LOCUS15513</name>
</gene>
<dbReference type="GO" id="GO:0033743">
    <property type="term" value="F:peptide-methionine (R)-S-oxide reductase activity"/>
    <property type="evidence" value="ECO:0007669"/>
    <property type="project" value="InterPro"/>
</dbReference>
<dbReference type="InterPro" id="IPR011057">
    <property type="entry name" value="Mss4-like_sf"/>
</dbReference>